<evidence type="ECO:0000313" key="3">
    <source>
        <dbReference type="Proteomes" id="UP000637643"/>
    </source>
</evidence>
<evidence type="ECO:0008006" key="4">
    <source>
        <dbReference type="Google" id="ProtNLM"/>
    </source>
</evidence>
<reference evidence="2" key="2">
    <citation type="submission" date="2020-09" db="EMBL/GenBank/DDBJ databases">
        <authorList>
            <person name="Sun Q."/>
            <person name="Zhou Y."/>
        </authorList>
    </citation>
    <scope>NUCLEOTIDE SEQUENCE</scope>
    <source>
        <strain evidence="2">CGMCC 1.16134</strain>
    </source>
</reference>
<proteinExistence type="predicted"/>
<keyword evidence="1" id="KW-1133">Transmembrane helix</keyword>
<evidence type="ECO:0000256" key="1">
    <source>
        <dbReference type="SAM" id="Phobius"/>
    </source>
</evidence>
<keyword evidence="3" id="KW-1185">Reference proteome</keyword>
<comment type="caution">
    <text evidence="2">The sequence shown here is derived from an EMBL/GenBank/DDBJ whole genome shotgun (WGS) entry which is preliminary data.</text>
</comment>
<feature type="transmembrane region" description="Helical" evidence="1">
    <location>
        <begin position="20"/>
        <end position="38"/>
    </location>
</feature>
<dbReference type="AlphaFoldDB" id="A0A917FY56"/>
<protein>
    <recommendedName>
        <fullName evidence="4">Copper amine oxidase-like N-terminal domain-containing protein</fullName>
    </recommendedName>
</protein>
<name>A0A917FY56_9BACL</name>
<dbReference type="EMBL" id="BMKR01000065">
    <property type="protein sequence ID" value="GGG13820.1"/>
    <property type="molecule type" value="Genomic_DNA"/>
</dbReference>
<evidence type="ECO:0000313" key="2">
    <source>
        <dbReference type="EMBL" id="GGG13820.1"/>
    </source>
</evidence>
<gene>
    <name evidence="2" type="ORF">GCM10010912_67780</name>
</gene>
<sequence length="242" mass="26999">MVGLTMEGGAEGDLRKNVWVWIWFGLLAVIGLAAYGASSSIDFLSSGKFEINGKNVRLPVINYNGNVYVPLRLVGEEMHSEIYYDVNKELISIKQQSLAFDEQIEAPVPSIAYENEYKDGTVWMQEIPLLQGSSCWNGCLEVNDPVEQWVSEARYPPVSVKPGSNIVITYPAGLEPDGLKIFNVFDSGNGTEQYVEMMAVNHRVQLPTELGVYTIIVNSVWETGYTSYAFVIHITDRDDLSD</sequence>
<keyword evidence="1" id="KW-0812">Transmembrane</keyword>
<keyword evidence="1" id="KW-0472">Membrane</keyword>
<accession>A0A917FY56</accession>
<dbReference type="Proteomes" id="UP000637643">
    <property type="component" value="Unassembled WGS sequence"/>
</dbReference>
<dbReference type="RefSeq" id="WP_229696515.1">
    <property type="nucleotide sequence ID" value="NZ_BMKR01000065.1"/>
</dbReference>
<reference evidence="2" key="1">
    <citation type="journal article" date="2014" name="Int. J. Syst. Evol. Microbiol.">
        <title>Complete genome sequence of Corynebacterium casei LMG S-19264T (=DSM 44701T), isolated from a smear-ripened cheese.</title>
        <authorList>
            <consortium name="US DOE Joint Genome Institute (JGI-PGF)"/>
            <person name="Walter F."/>
            <person name="Albersmeier A."/>
            <person name="Kalinowski J."/>
            <person name="Ruckert C."/>
        </authorList>
    </citation>
    <scope>NUCLEOTIDE SEQUENCE</scope>
    <source>
        <strain evidence="2">CGMCC 1.16134</strain>
    </source>
</reference>
<organism evidence="2 3">
    <name type="scientific">Paenibacillus albidus</name>
    <dbReference type="NCBI Taxonomy" id="2041023"/>
    <lineage>
        <taxon>Bacteria</taxon>
        <taxon>Bacillati</taxon>
        <taxon>Bacillota</taxon>
        <taxon>Bacilli</taxon>
        <taxon>Bacillales</taxon>
        <taxon>Paenibacillaceae</taxon>
        <taxon>Paenibacillus</taxon>
    </lineage>
</organism>